<comment type="caution">
    <text evidence="2">The sequence shown here is derived from an EMBL/GenBank/DDBJ whole genome shotgun (WGS) entry which is preliminary data.</text>
</comment>
<protein>
    <recommendedName>
        <fullName evidence="4">DNA mismatch repair protein</fullName>
    </recommendedName>
</protein>
<sequence>MTGRKRQAKVLRNFRDLHRSTGALLFILFFVISISGLLLGWKKNSYGIIHPNSEVGVSSDLKFWMSFDDLQNIAFATLQDSIDKEIDLEIERVDARPDKGMVKFVFENHYWGVQLDGANGDVLAVTRRRADFIENVHDGAILDIVFNTGSGILKVIYSSITGLALLLFTVTGFWLWYGPKRMRRMTRKQAERTKA</sequence>
<evidence type="ECO:0000256" key="1">
    <source>
        <dbReference type="SAM" id="Phobius"/>
    </source>
</evidence>
<feature type="transmembrane region" description="Helical" evidence="1">
    <location>
        <begin position="21"/>
        <end position="41"/>
    </location>
</feature>
<reference evidence="2" key="1">
    <citation type="journal article" date="2014" name="Int. J. Syst. Evol. Microbiol.">
        <title>Complete genome sequence of Corynebacterium casei LMG S-19264T (=DSM 44701T), isolated from a smear-ripened cheese.</title>
        <authorList>
            <consortium name="US DOE Joint Genome Institute (JGI-PGF)"/>
            <person name="Walter F."/>
            <person name="Albersmeier A."/>
            <person name="Kalinowski J."/>
            <person name="Ruckert C."/>
        </authorList>
    </citation>
    <scope>NUCLEOTIDE SEQUENCE</scope>
    <source>
        <strain evidence="2">NBRC 108769</strain>
    </source>
</reference>
<proteinExistence type="predicted"/>
<keyword evidence="1" id="KW-0812">Transmembrane</keyword>
<keyword evidence="3" id="KW-1185">Reference proteome</keyword>
<name>A0AA37WEF9_9BACT</name>
<evidence type="ECO:0000313" key="3">
    <source>
        <dbReference type="Proteomes" id="UP001156666"/>
    </source>
</evidence>
<dbReference type="RefSeq" id="WP_235293847.1">
    <property type="nucleotide sequence ID" value="NZ_BSOH01000010.1"/>
</dbReference>
<keyword evidence="1" id="KW-1133">Transmembrane helix</keyword>
<evidence type="ECO:0000313" key="2">
    <source>
        <dbReference type="EMBL" id="GLR17277.1"/>
    </source>
</evidence>
<feature type="transmembrane region" description="Helical" evidence="1">
    <location>
        <begin position="155"/>
        <end position="177"/>
    </location>
</feature>
<organism evidence="2 3">
    <name type="scientific">Portibacter lacus</name>
    <dbReference type="NCBI Taxonomy" id="1099794"/>
    <lineage>
        <taxon>Bacteria</taxon>
        <taxon>Pseudomonadati</taxon>
        <taxon>Bacteroidota</taxon>
        <taxon>Saprospiria</taxon>
        <taxon>Saprospirales</taxon>
        <taxon>Haliscomenobacteraceae</taxon>
        <taxon>Portibacter</taxon>
    </lineage>
</organism>
<accession>A0AA37WEF9</accession>
<keyword evidence="1" id="KW-0472">Membrane</keyword>
<evidence type="ECO:0008006" key="4">
    <source>
        <dbReference type="Google" id="ProtNLM"/>
    </source>
</evidence>
<reference evidence="2" key="2">
    <citation type="submission" date="2023-01" db="EMBL/GenBank/DDBJ databases">
        <title>Draft genome sequence of Portibacter lacus strain NBRC 108769.</title>
        <authorList>
            <person name="Sun Q."/>
            <person name="Mori K."/>
        </authorList>
    </citation>
    <scope>NUCLEOTIDE SEQUENCE</scope>
    <source>
        <strain evidence="2">NBRC 108769</strain>
    </source>
</reference>
<dbReference type="Proteomes" id="UP001156666">
    <property type="component" value="Unassembled WGS sequence"/>
</dbReference>
<dbReference type="EMBL" id="BSOH01000010">
    <property type="protein sequence ID" value="GLR17277.1"/>
    <property type="molecule type" value="Genomic_DNA"/>
</dbReference>
<gene>
    <name evidence="2" type="ORF">GCM10007940_18920</name>
</gene>
<dbReference type="AlphaFoldDB" id="A0AA37WEF9"/>